<dbReference type="Proteomes" id="UP001152795">
    <property type="component" value="Unassembled WGS sequence"/>
</dbReference>
<sequence length="124" mass="14122">MGSIKTALDLNLLSQMTEYISEPSLLLSEYPIEQKVLNELFVLSSCQRTLHTGLEPETSTVYRGRTNQTQTIDNDFNFLARLHRQANINYCSFVDAITGLTLPAKKTKENQFKICDIDTQQSFI</sequence>
<gene>
    <name evidence="1" type="ORF">PACLA_8A029600</name>
</gene>
<dbReference type="AlphaFoldDB" id="A0A6S7G2C3"/>
<evidence type="ECO:0000313" key="2">
    <source>
        <dbReference type="Proteomes" id="UP001152795"/>
    </source>
</evidence>
<organism evidence="1 2">
    <name type="scientific">Paramuricea clavata</name>
    <name type="common">Red gorgonian</name>
    <name type="synonym">Violescent sea-whip</name>
    <dbReference type="NCBI Taxonomy" id="317549"/>
    <lineage>
        <taxon>Eukaryota</taxon>
        <taxon>Metazoa</taxon>
        <taxon>Cnidaria</taxon>
        <taxon>Anthozoa</taxon>
        <taxon>Octocorallia</taxon>
        <taxon>Malacalcyonacea</taxon>
        <taxon>Plexauridae</taxon>
        <taxon>Paramuricea</taxon>
    </lineage>
</organism>
<proteinExistence type="predicted"/>
<accession>A0A6S7G2C3</accession>
<reference evidence="1" key="1">
    <citation type="submission" date="2020-04" db="EMBL/GenBank/DDBJ databases">
        <authorList>
            <person name="Alioto T."/>
            <person name="Alioto T."/>
            <person name="Gomez Garrido J."/>
        </authorList>
    </citation>
    <scope>NUCLEOTIDE SEQUENCE</scope>
    <source>
        <strain evidence="1">A484AB</strain>
    </source>
</reference>
<keyword evidence="2" id="KW-1185">Reference proteome</keyword>
<evidence type="ECO:0000313" key="1">
    <source>
        <dbReference type="EMBL" id="CAB3984413.1"/>
    </source>
</evidence>
<dbReference type="EMBL" id="CACRXK020000736">
    <property type="protein sequence ID" value="CAB3984413.1"/>
    <property type="molecule type" value="Genomic_DNA"/>
</dbReference>
<name>A0A6S7G2C3_PARCT</name>
<comment type="caution">
    <text evidence="1">The sequence shown here is derived from an EMBL/GenBank/DDBJ whole genome shotgun (WGS) entry which is preliminary data.</text>
</comment>
<protein>
    <submittedName>
        <fullName evidence="1">Uncharacterized protein</fullName>
    </submittedName>
</protein>